<evidence type="ECO:0000256" key="12">
    <source>
        <dbReference type="PIRNR" id="PIRNR028865"/>
    </source>
</evidence>
<keyword evidence="4 14" id="KW-0812">Transmembrane</keyword>
<evidence type="ECO:0000256" key="14">
    <source>
        <dbReference type="SAM" id="Phobius"/>
    </source>
</evidence>
<feature type="region of interest" description="Disordered" evidence="13">
    <location>
        <begin position="92"/>
        <end position="147"/>
    </location>
</feature>
<proteinExistence type="inferred from homology"/>
<dbReference type="GO" id="GO:0005789">
    <property type="term" value="C:endoplasmic reticulum membrane"/>
    <property type="evidence" value="ECO:0007669"/>
    <property type="project" value="UniProtKB-SubCell"/>
</dbReference>
<dbReference type="GO" id="GO:0012507">
    <property type="term" value="C:ER to Golgi transport vesicle membrane"/>
    <property type="evidence" value="ECO:0007669"/>
    <property type="project" value="TreeGrafter"/>
</dbReference>
<organism evidence="15 16">
    <name type="scientific">Septoria linicola</name>
    <dbReference type="NCBI Taxonomy" id="215465"/>
    <lineage>
        <taxon>Eukaryota</taxon>
        <taxon>Fungi</taxon>
        <taxon>Dikarya</taxon>
        <taxon>Ascomycota</taxon>
        <taxon>Pezizomycotina</taxon>
        <taxon>Dothideomycetes</taxon>
        <taxon>Dothideomycetidae</taxon>
        <taxon>Mycosphaerellales</taxon>
        <taxon>Mycosphaerellaceae</taxon>
        <taxon>Septoria</taxon>
    </lineage>
</organism>
<keyword evidence="7 14" id="KW-1133">Transmembrane helix</keyword>
<dbReference type="PIRSF" id="PIRSF028865">
    <property type="entry name" value="Membrin-2"/>
    <property type="match status" value="1"/>
</dbReference>
<name>A0A9Q9EG98_9PEZI</name>
<dbReference type="CDD" id="cd15863">
    <property type="entry name" value="SNARE_GS27"/>
    <property type="match status" value="1"/>
</dbReference>
<dbReference type="InterPro" id="IPR027027">
    <property type="entry name" value="GOSR2/Membrin/Bos1"/>
</dbReference>
<reference evidence="15" key="1">
    <citation type="submission" date="2022-06" db="EMBL/GenBank/DDBJ databases">
        <title>Complete genome sequences of two strains of the flax pathogen Septoria linicola.</title>
        <authorList>
            <person name="Lapalu N."/>
            <person name="Simon A."/>
            <person name="Demenou B."/>
            <person name="Paumier D."/>
            <person name="Guillot M.-P."/>
            <person name="Gout L."/>
            <person name="Valade R."/>
        </authorList>
    </citation>
    <scope>NUCLEOTIDE SEQUENCE</scope>
    <source>
        <strain evidence="15">SE15195</strain>
    </source>
</reference>
<dbReference type="SUPFAM" id="SSF58038">
    <property type="entry name" value="SNARE fusion complex"/>
    <property type="match status" value="1"/>
</dbReference>
<dbReference type="GO" id="GO:0031902">
    <property type="term" value="C:late endosome membrane"/>
    <property type="evidence" value="ECO:0007669"/>
    <property type="project" value="TreeGrafter"/>
</dbReference>
<dbReference type="Pfam" id="PF12352">
    <property type="entry name" value="V-SNARE_C"/>
    <property type="match status" value="1"/>
</dbReference>
<dbReference type="AlphaFoldDB" id="A0A9Q9EG98"/>
<feature type="compositionally biased region" description="Basic and acidic residues" evidence="13">
    <location>
        <begin position="92"/>
        <end position="102"/>
    </location>
</feature>
<evidence type="ECO:0000313" key="15">
    <source>
        <dbReference type="EMBL" id="USW49755.1"/>
    </source>
</evidence>
<dbReference type="PANTHER" id="PTHR21230:SF1">
    <property type="entry name" value="GOLGI SNAP RECEPTOR COMPLEX MEMBER 2"/>
    <property type="match status" value="1"/>
</dbReference>
<evidence type="ECO:0000256" key="4">
    <source>
        <dbReference type="ARBA" id="ARBA00022692"/>
    </source>
</evidence>
<dbReference type="GO" id="GO:0005484">
    <property type="term" value="F:SNAP receptor activity"/>
    <property type="evidence" value="ECO:0007669"/>
    <property type="project" value="InterPro"/>
</dbReference>
<evidence type="ECO:0000256" key="11">
    <source>
        <dbReference type="ARBA" id="ARBA00040957"/>
    </source>
</evidence>
<dbReference type="GO" id="GO:0000149">
    <property type="term" value="F:SNARE binding"/>
    <property type="evidence" value="ECO:0007669"/>
    <property type="project" value="TreeGrafter"/>
</dbReference>
<dbReference type="Gene3D" id="1.20.5.110">
    <property type="match status" value="1"/>
</dbReference>
<keyword evidence="3 12" id="KW-0813">Transport</keyword>
<evidence type="ECO:0000256" key="3">
    <source>
        <dbReference type="ARBA" id="ARBA00022448"/>
    </source>
</evidence>
<evidence type="ECO:0000256" key="13">
    <source>
        <dbReference type="SAM" id="MobiDB-lite"/>
    </source>
</evidence>
<comment type="function">
    <text evidence="12">SNARE required for protein transport between the ER and the Golgi complex.</text>
</comment>
<feature type="compositionally biased region" description="Polar residues" evidence="13">
    <location>
        <begin position="127"/>
        <end position="136"/>
    </location>
</feature>
<evidence type="ECO:0000256" key="5">
    <source>
        <dbReference type="ARBA" id="ARBA00022892"/>
    </source>
</evidence>
<dbReference type="GO" id="GO:0000139">
    <property type="term" value="C:Golgi membrane"/>
    <property type="evidence" value="ECO:0007669"/>
    <property type="project" value="UniProtKB-SubCell"/>
</dbReference>
<evidence type="ECO:0000256" key="9">
    <source>
        <dbReference type="ARBA" id="ARBA00023136"/>
    </source>
</evidence>
<dbReference type="Proteomes" id="UP001056384">
    <property type="component" value="Chromosome 2"/>
</dbReference>
<keyword evidence="16" id="KW-1185">Reference proteome</keyword>
<evidence type="ECO:0000256" key="2">
    <source>
        <dbReference type="ARBA" id="ARBA00004409"/>
    </source>
</evidence>
<gene>
    <name evidence="15" type="ORF">Slin15195_G030740</name>
</gene>
<keyword evidence="9 12" id="KW-0472">Membrane</keyword>
<sequence length="268" mass="30261">MSALYNNALRQSKSLRSNLDTLASDAPSNSAALQGQITTLLTSFTRTLDDYQKSLDSELIPEKAEKGRERIANFRSDLLEFKSRFAELKAEREQQHHVEQRSELFGQRRGYAGGGSETPENPYAETSLATNASNGRGENVNPLFRTNNPNFVPGQQGNSYSSYQSPYGLGADQGREDHALRENTFFSSANTTLDEYLERGRAVLGDLGDQREMLKGTQRKLYDIGTTLGISGDTIRMVNRRAKQDKWIFWGGLVLFIVFVYFVMKWFR</sequence>
<evidence type="ECO:0000313" key="16">
    <source>
        <dbReference type="Proteomes" id="UP001056384"/>
    </source>
</evidence>
<dbReference type="GO" id="GO:0031201">
    <property type="term" value="C:SNARE complex"/>
    <property type="evidence" value="ECO:0007669"/>
    <property type="project" value="TreeGrafter"/>
</dbReference>
<protein>
    <recommendedName>
        <fullName evidence="11 12">Protein transport protein BOS1</fullName>
    </recommendedName>
</protein>
<evidence type="ECO:0000256" key="7">
    <source>
        <dbReference type="ARBA" id="ARBA00022989"/>
    </source>
</evidence>
<evidence type="ECO:0000256" key="8">
    <source>
        <dbReference type="ARBA" id="ARBA00023034"/>
    </source>
</evidence>
<dbReference type="OrthoDB" id="158360at2759"/>
<evidence type="ECO:0000256" key="6">
    <source>
        <dbReference type="ARBA" id="ARBA00022927"/>
    </source>
</evidence>
<accession>A0A9Q9EG98</accession>
<dbReference type="PANTHER" id="PTHR21230">
    <property type="entry name" value="VESICLE TRANSPORT V-SNARE PROTEIN VTI1-RELATED"/>
    <property type="match status" value="1"/>
</dbReference>
<evidence type="ECO:0000256" key="1">
    <source>
        <dbReference type="ARBA" id="ARBA00004163"/>
    </source>
</evidence>
<evidence type="ECO:0000256" key="10">
    <source>
        <dbReference type="ARBA" id="ARBA00037983"/>
    </source>
</evidence>
<keyword evidence="6 12" id="KW-0653">Protein transport</keyword>
<keyword evidence="8" id="KW-0333">Golgi apparatus</keyword>
<feature type="transmembrane region" description="Helical" evidence="14">
    <location>
        <begin position="247"/>
        <end position="267"/>
    </location>
</feature>
<comment type="subcellular location">
    <subcellularLocation>
        <location evidence="1">Endoplasmic reticulum membrane</location>
        <topology evidence="1">Single-pass type IV membrane protein</topology>
    </subcellularLocation>
    <subcellularLocation>
        <location evidence="2">Golgi apparatus membrane</location>
        <topology evidence="2">Single-pass type IV membrane protein</topology>
    </subcellularLocation>
</comment>
<dbReference type="GO" id="GO:0006888">
    <property type="term" value="P:endoplasmic reticulum to Golgi vesicle-mediated transport"/>
    <property type="evidence" value="ECO:0007669"/>
    <property type="project" value="TreeGrafter"/>
</dbReference>
<dbReference type="GO" id="GO:0006906">
    <property type="term" value="P:vesicle fusion"/>
    <property type="evidence" value="ECO:0007669"/>
    <property type="project" value="TreeGrafter"/>
</dbReference>
<comment type="similarity">
    <text evidence="10 12">Belongs to the BOS1 family.</text>
</comment>
<keyword evidence="5" id="KW-0931">ER-Golgi transport</keyword>
<dbReference type="FunFam" id="1.20.5.110:FF:000054">
    <property type="entry name" value="Protein transport protein BOS1"/>
    <property type="match status" value="1"/>
</dbReference>
<dbReference type="EMBL" id="CP099419">
    <property type="protein sequence ID" value="USW49755.1"/>
    <property type="molecule type" value="Genomic_DNA"/>
</dbReference>
<dbReference type="GO" id="GO:0015031">
    <property type="term" value="P:protein transport"/>
    <property type="evidence" value="ECO:0007669"/>
    <property type="project" value="UniProtKB-KW"/>
</dbReference>